<evidence type="ECO:0000259" key="8">
    <source>
        <dbReference type="PROSITE" id="PS51007"/>
    </source>
</evidence>
<organism evidence="9 10">
    <name type="scientific">Pararobbsia silviterrae</name>
    <dbReference type="NCBI Taxonomy" id="1792498"/>
    <lineage>
        <taxon>Bacteria</taxon>
        <taxon>Pseudomonadati</taxon>
        <taxon>Pseudomonadota</taxon>
        <taxon>Betaproteobacteria</taxon>
        <taxon>Burkholderiales</taxon>
        <taxon>Burkholderiaceae</taxon>
        <taxon>Pararobbsia</taxon>
    </lineage>
</organism>
<evidence type="ECO:0000256" key="4">
    <source>
        <dbReference type="ARBA" id="ARBA00022982"/>
    </source>
</evidence>
<accession>A0A494Y221</accession>
<feature type="binding site" description="covalent" evidence="6">
    <location>
        <position position="39"/>
    </location>
    <ligand>
        <name>heme c</name>
        <dbReference type="ChEBI" id="CHEBI:61717"/>
    </ligand>
</feature>
<dbReference type="PRINTS" id="PR00606">
    <property type="entry name" value="CYTCHROMECID"/>
</dbReference>
<feature type="signal peptide" evidence="7">
    <location>
        <begin position="1"/>
        <end position="25"/>
    </location>
</feature>
<dbReference type="PROSITE" id="PS51257">
    <property type="entry name" value="PROKAR_LIPOPROTEIN"/>
    <property type="match status" value="1"/>
</dbReference>
<keyword evidence="1" id="KW-0813">Transport</keyword>
<dbReference type="RefSeq" id="WP_121086146.1">
    <property type="nucleotide sequence ID" value="NZ_RBZU01000003.1"/>
</dbReference>
<evidence type="ECO:0000256" key="1">
    <source>
        <dbReference type="ARBA" id="ARBA00022448"/>
    </source>
</evidence>
<dbReference type="OrthoDB" id="9814063at2"/>
<proteinExistence type="predicted"/>
<dbReference type="AlphaFoldDB" id="A0A494Y221"/>
<keyword evidence="5 6" id="KW-0408">Iron</keyword>
<keyword evidence="7" id="KW-0732">Signal</keyword>
<evidence type="ECO:0000256" key="7">
    <source>
        <dbReference type="SAM" id="SignalP"/>
    </source>
</evidence>
<evidence type="ECO:0000313" key="9">
    <source>
        <dbReference type="EMBL" id="RKP56802.1"/>
    </source>
</evidence>
<comment type="caution">
    <text evidence="9">The sequence shown here is derived from an EMBL/GenBank/DDBJ whole genome shotgun (WGS) entry which is preliminary data.</text>
</comment>
<reference evidence="9 10" key="1">
    <citation type="submission" date="2018-10" db="EMBL/GenBank/DDBJ databases">
        <title>Robbsia sp. DHC34, isolated from soil.</title>
        <authorList>
            <person name="Gao Z.-H."/>
            <person name="Qiu L.-H."/>
        </authorList>
    </citation>
    <scope>NUCLEOTIDE SEQUENCE [LARGE SCALE GENOMIC DNA]</scope>
    <source>
        <strain evidence="9 10">DHC34</strain>
    </source>
</reference>
<dbReference type="GO" id="GO:0009055">
    <property type="term" value="F:electron transfer activity"/>
    <property type="evidence" value="ECO:0007669"/>
    <property type="project" value="InterPro"/>
</dbReference>
<gene>
    <name evidence="9" type="ORF">D7S86_10220</name>
</gene>
<keyword evidence="10" id="KW-1185">Reference proteome</keyword>
<keyword evidence="3 6" id="KW-0479">Metal-binding</keyword>
<dbReference type="InterPro" id="IPR036909">
    <property type="entry name" value="Cyt_c-like_dom_sf"/>
</dbReference>
<evidence type="ECO:0000256" key="3">
    <source>
        <dbReference type="ARBA" id="ARBA00022723"/>
    </source>
</evidence>
<dbReference type="SUPFAM" id="SSF46626">
    <property type="entry name" value="Cytochrome c"/>
    <property type="match status" value="1"/>
</dbReference>
<dbReference type="EMBL" id="RBZU01000003">
    <property type="protein sequence ID" value="RKP56802.1"/>
    <property type="molecule type" value="Genomic_DNA"/>
</dbReference>
<sequence length="111" mass="12053">MRRCGRSAVRAVGIPLVFAAACAWAQTPDGANLSRKLNCMSCHAADRTLLGPSIADIRRRYANDPDARDMLARKIQKGSEGSWGSVPMPANTQVNDDEAHALVDWILAPQH</sequence>
<evidence type="ECO:0000256" key="6">
    <source>
        <dbReference type="PIRSR" id="PIRSR602324-1"/>
    </source>
</evidence>
<dbReference type="GO" id="GO:0020037">
    <property type="term" value="F:heme binding"/>
    <property type="evidence" value="ECO:0007669"/>
    <property type="project" value="InterPro"/>
</dbReference>
<comment type="PTM">
    <text evidence="6">Binds 1 heme c group covalently per subunit.</text>
</comment>
<dbReference type="InterPro" id="IPR009056">
    <property type="entry name" value="Cyt_c-like_dom"/>
</dbReference>
<dbReference type="Proteomes" id="UP000270342">
    <property type="component" value="Unassembled WGS sequence"/>
</dbReference>
<dbReference type="InterPro" id="IPR002324">
    <property type="entry name" value="Cyt_c_ID"/>
</dbReference>
<dbReference type="Gene3D" id="1.10.760.10">
    <property type="entry name" value="Cytochrome c-like domain"/>
    <property type="match status" value="1"/>
</dbReference>
<feature type="binding site" description="covalent" evidence="6">
    <location>
        <position position="43"/>
    </location>
    <ligand>
        <name>heme c</name>
        <dbReference type="ChEBI" id="CHEBI:61717"/>
    </ligand>
</feature>
<keyword evidence="4" id="KW-0249">Electron transport</keyword>
<feature type="chain" id="PRO_5019850604" evidence="7">
    <location>
        <begin position="26"/>
        <end position="111"/>
    </location>
</feature>
<protein>
    <submittedName>
        <fullName evidence="9">Cytochrome C</fullName>
    </submittedName>
</protein>
<feature type="domain" description="Cytochrome c" evidence="8">
    <location>
        <begin position="25"/>
        <end position="110"/>
    </location>
</feature>
<name>A0A494Y221_9BURK</name>
<evidence type="ECO:0000256" key="5">
    <source>
        <dbReference type="ARBA" id="ARBA00023004"/>
    </source>
</evidence>
<dbReference type="PROSITE" id="PS51007">
    <property type="entry name" value="CYTC"/>
    <property type="match status" value="1"/>
</dbReference>
<feature type="binding site" description="covalent" evidence="6">
    <location>
        <position position="88"/>
    </location>
    <ligand>
        <name>heme c</name>
        <dbReference type="ChEBI" id="CHEBI:61717"/>
    </ligand>
</feature>
<dbReference type="GO" id="GO:0005506">
    <property type="term" value="F:iron ion binding"/>
    <property type="evidence" value="ECO:0007669"/>
    <property type="project" value="InterPro"/>
</dbReference>
<keyword evidence="2 6" id="KW-0349">Heme</keyword>
<dbReference type="Pfam" id="PF00034">
    <property type="entry name" value="Cytochrom_C"/>
    <property type="match status" value="1"/>
</dbReference>
<evidence type="ECO:0000256" key="2">
    <source>
        <dbReference type="ARBA" id="ARBA00022617"/>
    </source>
</evidence>
<evidence type="ECO:0000313" key="10">
    <source>
        <dbReference type="Proteomes" id="UP000270342"/>
    </source>
</evidence>